<protein>
    <submittedName>
        <fullName evidence="1">Uncharacterized protein</fullName>
    </submittedName>
</protein>
<sequence>MLIVKGRKPVLAGVHAKELDRFSETAHVPLPQTEVLVENGRYKLLEGLGQRVFFC</sequence>
<reference evidence="1 2" key="1">
    <citation type="journal article" date="2014" name="Int. J. Syst. Evol. Microbiol.">
        <title>Listeria floridensis sp. nov., Listeria aquatica sp. nov., Listeria cornellensis sp. nov., Listeria riparia sp. nov. and Listeria grandensis sp. nov., from agricultural and natural environments.</title>
        <authorList>
            <person name="den Bakker H.C."/>
            <person name="Warchocki S."/>
            <person name="Wright E.M."/>
            <person name="Allred A.F."/>
            <person name="Ahlstrom C."/>
            <person name="Manuel C.S."/>
            <person name="Stasiewicz M.J."/>
            <person name="Burrell A."/>
            <person name="Roof S."/>
            <person name="Strawn L."/>
            <person name="Fortes E.D."/>
            <person name="Nightingale K.K."/>
            <person name="Kephart D."/>
            <person name="Wiedmann M."/>
        </authorList>
    </citation>
    <scope>NUCLEOTIDE SEQUENCE [LARGE SCALE GENOMIC DNA]</scope>
    <source>
        <strain evidence="1 2">FSL S10-1187</strain>
    </source>
</reference>
<organism evidence="1 2">
    <name type="scientific">Listeria floridensis FSL S10-1187</name>
    <dbReference type="NCBI Taxonomy" id="1265817"/>
    <lineage>
        <taxon>Bacteria</taxon>
        <taxon>Bacillati</taxon>
        <taxon>Bacillota</taxon>
        <taxon>Bacilli</taxon>
        <taxon>Bacillales</taxon>
        <taxon>Listeriaceae</taxon>
        <taxon>Listeria</taxon>
    </lineage>
</organism>
<accession>A0ABP3B3K9</accession>
<proteinExistence type="predicted"/>
<keyword evidence="2" id="KW-1185">Reference proteome</keyword>
<evidence type="ECO:0000313" key="2">
    <source>
        <dbReference type="Proteomes" id="UP000019249"/>
    </source>
</evidence>
<name>A0ABP3B3K9_9LIST</name>
<dbReference type="Proteomes" id="UP000019249">
    <property type="component" value="Unassembled WGS sequence"/>
</dbReference>
<dbReference type="EMBL" id="AODF01000001">
    <property type="protein sequence ID" value="EUJ33780.1"/>
    <property type="molecule type" value="Genomic_DNA"/>
</dbReference>
<comment type="caution">
    <text evidence="1">The sequence shown here is derived from an EMBL/GenBank/DDBJ whole genome shotgun (WGS) entry which is preliminary data.</text>
</comment>
<gene>
    <name evidence="1" type="ORF">MFLO_01065</name>
</gene>
<evidence type="ECO:0000313" key="1">
    <source>
        <dbReference type="EMBL" id="EUJ33780.1"/>
    </source>
</evidence>